<dbReference type="SUPFAM" id="SSF52833">
    <property type="entry name" value="Thioredoxin-like"/>
    <property type="match status" value="3"/>
</dbReference>
<dbReference type="Gene3D" id="3.40.30.10">
    <property type="entry name" value="Glutaredoxin"/>
    <property type="match status" value="3"/>
</dbReference>
<dbReference type="WBParaSite" id="DME_0000231901-mRNA-1">
    <property type="protein sequence ID" value="DME_0000231901-mRNA-1"/>
    <property type="gene ID" value="DME_0000231901"/>
</dbReference>
<dbReference type="GO" id="GO:0005793">
    <property type="term" value="C:endoplasmic reticulum-Golgi intermediate compartment"/>
    <property type="evidence" value="ECO:0007669"/>
    <property type="project" value="TreeGrafter"/>
</dbReference>
<feature type="compositionally biased region" description="Basic and acidic residues" evidence="1">
    <location>
        <begin position="346"/>
        <end position="357"/>
    </location>
</feature>
<dbReference type="PANTHER" id="PTHR46295:SF1">
    <property type="entry name" value="ENDOPLASMIC RETICULUM RESIDENT PROTEIN 44"/>
    <property type="match status" value="1"/>
</dbReference>
<dbReference type="GO" id="GO:0003756">
    <property type="term" value="F:protein disulfide isomerase activity"/>
    <property type="evidence" value="ECO:0007669"/>
    <property type="project" value="TreeGrafter"/>
</dbReference>
<organism evidence="4 6">
    <name type="scientific">Dracunculus medinensis</name>
    <name type="common">Guinea worm</name>
    <dbReference type="NCBI Taxonomy" id="318479"/>
    <lineage>
        <taxon>Eukaryota</taxon>
        <taxon>Metazoa</taxon>
        <taxon>Ecdysozoa</taxon>
        <taxon>Nematoda</taxon>
        <taxon>Chromadorea</taxon>
        <taxon>Rhabditida</taxon>
        <taxon>Spirurina</taxon>
        <taxon>Dracunculoidea</taxon>
        <taxon>Dracunculidae</taxon>
        <taxon>Dracunculus</taxon>
    </lineage>
</organism>
<sequence>MNLMQYKFSASNEVVFVNFYADWCRFSQQLKPIYLEASEKFTTMPPGKVLWASVDSDREVDIAQKYNVNKYPTLKLFRHGELVKREYRAQRSVEALSDFIYKQLNESIITIASTDDLKAKMDKSKRNVVAYFNQLTGSEYDNFRKVSSALREDCVFWVGSGTGFENQFANGNKVLFYPPKIDEIVEYKEKLTNLQYLKDWLGDKCIPLVREITFENAEELTEEGLPFLILFRIVGDMNNEKIFNDAVIRELYDQKNSINCLVADGEKFAHPLHHLGKSKSDLPVIAIDSFRHMYVFDKDVSIPGTLRQFVLDLHSGKLHREFHHGPDIDTTQQSVAEKIDPAQQVDKQKHVQIKKFDNTQPPPSVFNKLKPSENRYSLLHKDEL</sequence>
<accession>A0A0N4U605</accession>
<reference evidence="6" key="1">
    <citation type="submission" date="2017-02" db="UniProtKB">
        <authorList>
            <consortium name="WormBaseParasite"/>
        </authorList>
    </citation>
    <scope>IDENTIFICATION</scope>
</reference>
<dbReference type="PANTHER" id="PTHR46295">
    <property type="entry name" value="ENDOPLASMIC RETICULUM RESIDENT PROTEIN 44"/>
    <property type="match status" value="1"/>
</dbReference>
<feature type="region of interest" description="Disordered" evidence="1">
    <location>
        <begin position="342"/>
        <end position="384"/>
    </location>
</feature>
<evidence type="ECO:0000313" key="5">
    <source>
        <dbReference type="Proteomes" id="UP000274756"/>
    </source>
</evidence>
<evidence type="ECO:0000313" key="6">
    <source>
        <dbReference type="WBParaSite" id="DME_0000231901-mRNA-1"/>
    </source>
</evidence>
<dbReference type="Pfam" id="PF13848">
    <property type="entry name" value="Thioredoxin_6"/>
    <property type="match status" value="1"/>
</dbReference>
<proteinExistence type="predicted"/>
<reference evidence="3 5" key="2">
    <citation type="submission" date="2018-11" db="EMBL/GenBank/DDBJ databases">
        <authorList>
            <consortium name="Pathogen Informatics"/>
        </authorList>
    </citation>
    <scope>NUCLEOTIDE SEQUENCE [LARGE SCALE GENOMIC DNA]</scope>
</reference>
<dbReference type="GO" id="GO:0006457">
    <property type="term" value="P:protein folding"/>
    <property type="evidence" value="ECO:0007669"/>
    <property type="project" value="TreeGrafter"/>
</dbReference>
<evidence type="ECO:0000313" key="3">
    <source>
        <dbReference type="EMBL" id="VDN56706.1"/>
    </source>
</evidence>
<evidence type="ECO:0000259" key="2">
    <source>
        <dbReference type="PROSITE" id="PS51352"/>
    </source>
</evidence>
<dbReference type="Pfam" id="PF00085">
    <property type="entry name" value="Thioredoxin"/>
    <property type="match status" value="1"/>
</dbReference>
<gene>
    <name evidence="3" type="ORF">DME_LOCUS6679</name>
</gene>
<dbReference type="PROSITE" id="PS51352">
    <property type="entry name" value="THIOREDOXIN_2"/>
    <property type="match status" value="1"/>
</dbReference>
<dbReference type="OrthoDB" id="294696at2759"/>
<dbReference type="Proteomes" id="UP000038040">
    <property type="component" value="Unplaced"/>
</dbReference>
<keyword evidence="5" id="KW-1185">Reference proteome</keyword>
<evidence type="ECO:0000256" key="1">
    <source>
        <dbReference type="SAM" id="MobiDB-lite"/>
    </source>
</evidence>
<dbReference type="InterPro" id="IPR052643">
    <property type="entry name" value="ERP44"/>
</dbReference>
<dbReference type="InterPro" id="IPR036249">
    <property type="entry name" value="Thioredoxin-like_sf"/>
</dbReference>
<feature type="domain" description="Thioredoxin" evidence="2">
    <location>
        <begin position="1"/>
        <end position="105"/>
    </location>
</feature>
<dbReference type="STRING" id="318479.A0A0N4U605"/>
<evidence type="ECO:0000313" key="4">
    <source>
        <dbReference type="Proteomes" id="UP000038040"/>
    </source>
</evidence>
<dbReference type="GO" id="GO:0005789">
    <property type="term" value="C:endoplasmic reticulum membrane"/>
    <property type="evidence" value="ECO:0007669"/>
    <property type="project" value="TreeGrafter"/>
</dbReference>
<dbReference type="AlphaFoldDB" id="A0A0N4U605"/>
<name>A0A0N4U605_DRAME</name>
<dbReference type="EMBL" id="UYYG01001156">
    <property type="protein sequence ID" value="VDN56706.1"/>
    <property type="molecule type" value="Genomic_DNA"/>
</dbReference>
<dbReference type="InterPro" id="IPR013766">
    <property type="entry name" value="Thioredoxin_domain"/>
</dbReference>
<protein>
    <submittedName>
        <fullName evidence="6">Thioredoxin domain-containing protein</fullName>
    </submittedName>
</protein>
<dbReference type="Proteomes" id="UP000274756">
    <property type="component" value="Unassembled WGS sequence"/>
</dbReference>